<reference evidence="1 2" key="1">
    <citation type="journal article" date="2019" name="Nat. Med.">
        <title>A library of human gut bacterial isolates paired with longitudinal multiomics data enables mechanistic microbiome research.</title>
        <authorList>
            <person name="Poyet M."/>
            <person name="Groussin M."/>
            <person name="Gibbons S.M."/>
            <person name="Avila-Pacheco J."/>
            <person name="Jiang X."/>
            <person name="Kearney S.M."/>
            <person name="Perrotta A.R."/>
            <person name="Berdy B."/>
            <person name="Zhao S."/>
            <person name="Lieberman T.D."/>
            <person name="Swanson P.K."/>
            <person name="Smith M."/>
            <person name="Roesemann S."/>
            <person name="Alexander J.E."/>
            <person name="Rich S.A."/>
            <person name="Livny J."/>
            <person name="Vlamakis H."/>
            <person name="Clish C."/>
            <person name="Bullock K."/>
            <person name="Deik A."/>
            <person name="Scott J."/>
            <person name="Pierce K.A."/>
            <person name="Xavier R.J."/>
            <person name="Alm E.J."/>
        </authorList>
    </citation>
    <scope>NUCLEOTIDE SEQUENCE [LARGE SCALE GENOMIC DNA]</scope>
    <source>
        <strain evidence="1 2">BIOML-A2</strain>
    </source>
</reference>
<dbReference type="InterPro" id="IPR016181">
    <property type="entry name" value="Acyl_CoA_acyltransferase"/>
</dbReference>
<gene>
    <name evidence="1" type="ORF">GKE97_20910</name>
</gene>
<evidence type="ECO:0000313" key="2">
    <source>
        <dbReference type="Proteomes" id="UP000434475"/>
    </source>
</evidence>
<evidence type="ECO:0000313" key="1">
    <source>
        <dbReference type="EMBL" id="MSB21942.1"/>
    </source>
</evidence>
<accession>A0A6I2RFE5</accession>
<dbReference type="EMBL" id="WKPR01000030">
    <property type="protein sequence ID" value="MSB21942.1"/>
    <property type="molecule type" value="Genomic_DNA"/>
</dbReference>
<protein>
    <recommendedName>
        <fullName evidence="3">N-acetyltransferase domain-containing protein</fullName>
    </recommendedName>
</protein>
<sequence>MEKKQLRFSDGDISRLTQLLEGCEGVRVRCRREMSGIWLSSDGSDMELRLLLLMNFRLTVSRVLFAHRRQGTMTKVLGFLENFCKEHNIPEIVIQSVETKEMSNWCQKNHFQPNPSASIQIHDFIMGDYRKYIE</sequence>
<dbReference type="RefSeq" id="WP_108981869.1">
    <property type="nucleotide sequence ID" value="NZ_WKPR01000030.1"/>
</dbReference>
<dbReference type="Proteomes" id="UP000434475">
    <property type="component" value="Unassembled WGS sequence"/>
</dbReference>
<evidence type="ECO:0008006" key="3">
    <source>
        <dbReference type="Google" id="ProtNLM"/>
    </source>
</evidence>
<dbReference type="AlphaFoldDB" id="A0A6I2RFE5"/>
<proteinExistence type="predicted"/>
<name>A0A6I2RFE5_FLAPL</name>
<organism evidence="1 2">
    <name type="scientific">Flavonifractor plautii</name>
    <name type="common">Fusobacterium plautii</name>
    <dbReference type="NCBI Taxonomy" id="292800"/>
    <lineage>
        <taxon>Bacteria</taxon>
        <taxon>Bacillati</taxon>
        <taxon>Bacillota</taxon>
        <taxon>Clostridia</taxon>
        <taxon>Eubacteriales</taxon>
        <taxon>Oscillospiraceae</taxon>
        <taxon>Flavonifractor</taxon>
    </lineage>
</organism>
<comment type="caution">
    <text evidence="1">The sequence shown here is derived from an EMBL/GenBank/DDBJ whole genome shotgun (WGS) entry which is preliminary data.</text>
</comment>
<dbReference type="SUPFAM" id="SSF55729">
    <property type="entry name" value="Acyl-CoA N-acyltransferases (Nat)"/>
    <property type="match status" value="1"/>
</dbReference>